<name>A0A0C9UT89_SPHS4</name>
<evidence type="ECO:0000313" key="2">
    <source>
        <dbReference type="Proteomes" id="UP000054279"/>
    </source>
</evidence>
<dbReference type="HOGENOM" id="CLU_2887270_0_0_1"/>
<dbReference type="Proteomes" id="UP000054279">
    <property type="component" value="Unassembled WGS sequence"/>
</dbReference>
<dbReference type="EMBL" id="KN837227">
    <property type="protein sequence ID" value="KIJ32432.1"/>
    <property type="molecule type" value="Genomic_DNA"/>
</dbReference>
<protein>
    <submittedName>
        <fullName evidence="1">Unplaced genomic scaffold SPHSTscaffold_152, whole genome shotgun sequence</fullName>
    </submittedName>
</protein>
<organism evidence="1 2">
    <name type="scientific">Sphaerobolus stellatus (strain SS14)</name>
    <dbReference type="NCBI Taxonomy" id="990650"/>
    <lineage>
        <taxon>Eukaryota</taxon>
        <taxon>Fungi</taxon>
        <taxon>Dikarya</taxon>
        <taxon>Basidiomycota</taxon>
        <taxon>Agaricomycotina</taxon>
        <taxon>Agaricomycetes</taxon>
        <taxon>Phallomycetidae</taxon>
        <taxon>Geastrales</taxon>
        <taxon>Sphaerobolaceae</taxon>
        <taxon>Sphaerobolus</taxon>
    </lineage>
</organism>
<accession>A0A0C9UT89</accession>
<gene>
    <name evidence="1" type="ORF">M422DRAFT_265762</name>
</gene>
<sequence>MSSFHRRSRRSDQKFGAYINAAKFFYPTLPYPRSVIRAYDTSIHGFNMHQYCALILRTVISNA</sequence>
<reference evidence="1 2" key="1">
    <citation type="submission" date="2014-06" db="EMBL/GenBank/DDBJ databases">
        <title>Evolutionary Origins and Diversification of the Mycorrhizal Mutualists.</title>
        <authorList>
            <consortium name="DOE Joint Genome Institute"/>
            <consortium name="Mycorrhizal Genomics Consortium"/>
            <person name="Kohler A."/>
            <person name="Kuo A."/>
            <person name="Nagy L.G."/>
            <person name="Floudas D."/>
            <person name="Copeland A."/>
            <person name="Barry K.W."/>
            <person name="Cichocki N."/>
            <person name="Veneault-Fourrey C."/>
            <person name="LaButti K."/>
            <person name="Lindquist E.A."/>
            <person name="Lipzen A."/>
            <person name="Lundell T."/>
            <person name="Morin E."/>
            <person name="Murat C."/>
            <person name="Riley R."/>
            <person name="Ohm R."/>
            <person name="Sun H."/>
            <person name="Tunlid A."/>
            <person name="Henrissat B."/>
            <person name="Grigoriev I.V."/>
            <person name="Hibbett D.S."/>
            <person name="Martin F."/>
        </authorList>
    </citation>
    <scope>NUCLEOTIDE SEQUENCE [LARGE SCALE GENOMIC DNA]</scope>
    <source>
        <strain evidence="1 2">SS14</strain>
    </source>
</reference>
<keyword evidence="2" id="KW-1185">Reference proteome</keyword>
<dbReference type="AlphaFoldDB" id="A0A0C9UT89"/>
<proteinExistence type="predicted"/>
<evidence type="ECO:0000313" key="1">
    <source>
        <dbReference type="EMBL" id="KIJ32432.1"/>
    </source>
</evidence>